<evidence type="ECO:0000313" key="15">
    <source>
        <dbReference type="RefSeq" id="WP_245591317.1"/>
    </source>
</evidence>
<comment type="similarity">
    <text evidence="11">Belongs to the AceK family.</text>
</comment>
<evidence type="ECO:0000256" key="4">
    <source>
        <dbReference type="ARBA" id="ARBA00022532"/>
    </source>
</evidence>
<dbReference type="GO" id="GO:0006006">
    <property type="term" value="P:glucose metabolic process"/>
    <property type="evidence" value="ECO:0007669"/>
    <property type="project" value="InterPro"/>
</dbReference>
<dbReference type="GO" id="GO:0004674">
    <property type="term" value="F:protein serine/threonine kinase activity"/>
    <property type="evidence" value="ECO:0007669"/>
    <property type="project" value="UniProtKB-KW"/>
</dbReference>
<sequence length="642" mass="74291">MSQTTAKRSANEARSLAQAISQVILWGFNKHYRLFRETSALAKDRFERADWHGVQQAASDRIRFYDLRVSETVERIENEFSATLGDEDVWQRVKFEYVDLLLDHMQPECAESFFNSVVCKLVRREYYHNDFIFVRPTISTEYLDADQPSYKSYYPLDFRDENETPLTGLRRVFREMISDIDFAVPFANLDYDLDCIERALAEVLPDNFRPLPNHQVQVLRSPFFRNKACYLIGKVINGFREQPFALAIRHERRDSLTIDALLLDRDHILTLFSFARSYFFVAMDVPAAYVRFLRQMMPNKPKAELYSMVGLQKFGKTLFYRDFLDHLQHSTDEFQIAPGIRGLVMLVFCLPSFPYVFKVIKDKIGSTKDTTRALVREKFQLVKQHDRLGRMADTLEYSDVAFPRSRFSQELLDELMDLAPSMVQLSKDTVVLRHCYIERYMRPLNIHMQQADDSELKRALIEFGNAIKELAAANIFPGDMLYKNFGVSRQGRVVFYDYDEIEYMTTMNFRRIPTPRNEEDEMSGEVWYSVGKYDVFPEEFKPFLLGNPKVRDILLAYHGDLFTAEFWQGLKNRIGKGHIESVFPYPAALRFINRFPPAGDEAWAALRAAQNDAAASATATAPIAIVSAPLTARSSIVGLSSV</sequence>
<dbReference type="HAMAP" id="MF_00747">
    <property type="entry name" value="AceK"/>
    <property type="match status" value="1"/>
</dbReference>
<keyword evidence="6 11" id="KW-0547">Nucleotide-binding</keyword>
<feature type="domain" description="Isocitrate dehydrogenase kinase/phosphatase (AceK) regulatory" evidence="13">
    <location>
        <begin position="22"/>
        <end position="330"/>
    </location>
</feature>
<evidence type="ECO:0000259" key="12">
    <source>
        <dbReference type="Pfam" id="PF06315"/>
    </source>
</evidence>
<evidence type="ECO:0000256" key="9">
    <source>
        <dbReference type="ARBA" id="ARBA00022840"/>
    </source>
</evidence>
<accession>A0A9U5C6C9</accession>
<dbReference type="PANTHER" id="PTHR39559">
    <property type="match status" value="1"/>
</dbReference>
<evidence type="ECO:0000256" key="7">
    <source>
        <dbReference type="ARBA" id="ARBA00022777"/>
    </source>
</evidence>
<keyword evidence="7 11" id="KW-0418">Kinase</keyword>
<dbReference type="Pfam" id="PF06315">
    <property type="entry name" value="AceK_kinase"/>
    <property type="match status" value="1"/>
</dbReference>
<evidence type="ECO:0000256" key="1">
    <source>
        <dbReference type="ARBA" id="ARBA00022435"/>
    </source>
</evidence>
<proteinExistence type="inferred from homology"/>
<keyword evidence="14" id="KW-1185">Reference proteome</keyword>
<keyword evidence="5 11" id="KW-0808">Transferase</keyword>
<comment type="catalytic activity">
    <reaction evidence="11">
        <text>L-seryl-[isocitrate dehydrogenase] + ATP = O-phospho-L-seryl-[isocitrate dehydrogenase] + ADP + H(+)</text>
        <dbReference type="Rhea" id="RHEA:43540"/>
        <dbReference type="Rhea" id="RHEA-COMP:10605"/>
        <dbReference type="Rhea" id="RHEA-COMP:10606"/>
        <dbReference type="ChEBI" id="CHEBI:15378"/>
        <dbReference type="ChEBI" id="CHEBI:29999"/>
        <dbReference type="ChEBI" id="CHEBI:30616"/>
        <dbReference type="ChEBI" id="CHEBI:83421"/>
        <dbReference type="ChEBI" id="CHEBI:456216"/>
        <dbReference type="EC" id="2.7.11.5"/>
    </reaction>
</comment>
<evidence type="ECO:0000256" key="2">
    <source>
        <dbReference type="ARBA" id="ARBA00022490"/>
    </source>
</evidence>
<organism evidence="14 15">
    <name type="scientific">Derxia gummosa DSM 723</name>
    <dbReference type="NCBI Taxonomy" id="1121388"/>
    <lineage>
        <taxon>Bacteria</taxon>
        <taxon>Pseudomonadati</taxon>
        <taxon>Pseudomonadota</taxon>
        <taxon>Betaproteobacteria</taxon>
        <taxon>Burkholderiales</taxon>
        <taxon>Alcaligenaceae</taxon>
        <taxon>Derxia</taxon>
    </lineage>
</organism>
<evidence type="ECO:0000256" key="6">
    <source>
        <dbReference type="ARBA" id="ARBA00022741"/>
    </source>
</evidence>
<dbReference type="InterPro" id="IPR046854">
    <property type="entry name" value="AceK_regulatory"/>
</dbReference>
<dbReference type="GO" id="GO:0006097">
    <property type="term" value="P:glyoxylate cycle"/>
    <property type="evidence" value="ECO:0007669"/>
    <property type="project" value="UniProtKB-UniRule"/>
</dbReference>
<keyword evidence="1 11" id="KW-0329">Glyoxylate bypass</keyword>
<evidence type="ECO:0000256" key="3">
    <source>
        <dbReference type="ARBA" id="ARBA00022527"/>
    </source>
</evidence>
<dbReference type="PIRSF" id="PIRSF000719">
    <property type="entry name" value="AceK"/>
    <property type="match status" value="1"/>
</dbReference>
<feature type="binding site" evidence="11">
    <location>
        <begin position="337"/>
        <end position="343"/>
    </location>
    <ligand>
        <name>ATP</name>
        <dbReference type="ChEBI" id="CHEBI:30616"/>
    </ligand>
</feature>
<comment type="subcellular location">
    <subcellularLocation>
        <location evidence="11">Cytoplasm</location>
    </subcellularLocation>
</comment>
<evidence type="ECO:0000256" key="10">
    <source>
        <dbReference type="ARBA" id="ARBA00022912"/>
    </source>
</evidence>
<dbReference type="GO" id="GO:0005524">
    <property type="term" value="F:ATP binding"/>
    <property type="evidence" value="ECO:0007669"/>
    <property type="project" value="UniProtKB-UniRule"/>
</dbReference>
<dbReference type="RefSeq" id="WP_245591317.1">
    <property type="nucleotide sequence ID" value="NZ_AXWS01000008.1"/>
</dbReference>
<dbReference type="GO" id="GO:0006099">
    <property type="term" value="P:tricarboxylic acid cycle"/>
    <property type="evidence" value="ECO:0007669"/>
    <property type="project" value="UniProtKB-UniRule"/>
</dbReference>
<feature type="active site" evidence="11">
    <location>
        <position position="393"/>
    </location>
</feature>
<dbReference type="GO" id="GO:0004721">
    <property type="term" value="F:phosphoprotein phosphatase activity"/>
    <property type="evidence" value="ECO:0007669"/>
    <property type="project" value="UniProtKB-KW"/>
</dbReference>
<evidence type="ECO:0000256" key="8">
    <source>
        <dbReference type="ARBA" id="ARBA00022801"/>
    </source>
</evidence>
<keyword evidence="9 11" id="KW-0067">ATP-binding</keyword>
<feature type="domain" description="Isocitrate dehydrogenase kinase/phosphatase (AceK) kinase" evidence="12">
    <location>
        <begin position="332"/>
        <end position="586"/>
    </location>
</feature>
<gene>
    <name evidence="11 15" type="primary">aceK</name>
</gene>
<dbReference type="Proteomes" id="UP000675920">
    <property type="component" value="Unplaced"/>
</dbReference>
<keyword evidence="3 11" id="KW-0723">Serine/threonine-protein kinase</keyword>
<keyword evidence="2 11" id="KW-0963">Cytoplasm</keyword>
<dbReference type="PANTHER" id="PTHR39559:SF1">
    <property type="entry name" value="ISOCITRATE DEHYDROGENASE KINASE_PHOSPHATASE"/>
    <property type="match status" value="1"/>
</dbReference>
<dbReference type="EC" id="3.1.3.-" evidence="11"/>
<dbReference type="AlphaFoldDB" id="A0A9U5C6C9"/>
<dbReference type="GO" id="GO:0016208">
    <property type="term" value="F:AMP binding"/>
    <property type="evidence" value="ECO:0007669"/>
    <property type="project" value="TreeGrafter"/>
</dbReference>
<keyword evidence="10 11" id="KW-0904">Protein phosphatase</keyword>
<evidence type="ECO:0000313" key="14">
    <source>
        <dbReference type="Proteomes" id="UP000675920"/>
    </source>
</evidence>
<dbReference type="GO" id="GO:0005737">
    <property type="term" value="C:cytoplasm"/>
    <property type="evidence" value="ECO:0007669"/>
    <property type="project" value="UniProtKB-SubCell"/>
</dbReference>
<dbReference type="InterPro" id="IPR010452">
    <property type="entry name" value="Isocitrate_DH_AceK"/>
</dbReference>
<keyword evidence="4 11" id="KW-0816">Tricarboxylic acid cycle</keyword>
<dbReference type="GO" id="GO:0008772">
    <property type="term" value="F:[isocitrate dehydrogenase (NADP+)] kinase activity"/>
    <property type="evidence" value="ECO:0007669"/>
    <property type="project" value="UniProtKB-UniRule"/>
</dbReference>
<dbReference type="NCBIfam" id="NF002804">
    <property type="entry name" value="PRK02946.1"/>
    <property type="match status" value="1"/>
</dbReference>
<dbReference type="Pfam" id="PF20423">
    <property type="entry name" value="AceK_regulatory"/>
    <property type="match status" value="1"/>
</dbReference>
<comment type="function">
    <text evidence="11">Bifunctional enzyme which can phosphorylate or dephosphorylate isocitrate dehydrogenase (IDH) on a specific serine residue. This is a regulatory mechanism which enables bacteria to bypass the Krebs cycle via the glyoxylate shunt in response to the source of carbon. When bacteria are grown on glucose, IDH is fully active and unphosphorylated, but when grown on acetate or ethanol, the activity of IDH declines drastically concomitant with its phosphorylation.</text>
</comment>
<feature type="binding site" evidence="11">
    <location>
        <position position="358"/>
    </location>
    <ligand>
        <name>ATP</name>
        <dbReference type="ChEBI" id="CHEBI:30616"/>
    </ligand>
</feature>
<dbReference type="EC" id="2.7.11.5" evidence="11"/>
<keyword evidence="8 11" id="KW-0378">Hydrolase</keyword>
<reference evidence="15" key="1">
    <citation type="submission" date="2025-08" db="UniProtKB">
        <authorList>
            <consortium name="RefSeq"/>
        </authorList>
    </citation>
    <scope>IDENTIFICATION</scope>
</reference>
<evidence type="ECO:0000256" key="5">
    <source>
        <dbReference type="ARBA" id="ARBA00022679"/>
    </source>
</evidence>
<dbReference type="InterPro" id="IPR046855">
    <property type="entry name" value="AceK_kinase"/>
</dbReference>
<name>A0A9U5C6C9_9BURK</name>
<evidence type="ECO:0000259" key="13">
    <source>
        <dbReference type="Pfam" id="PF20423"/>
    </source>
</evidence>
<evidence type="ECO:0000256" key="11">
    <source>
        <dbReference type="HAMAP-Rule" id="MF_00747"/>
    </source>
</evidence>
<protein>
    <recommendedName>
        <fullName evidence="11">Isocitrate dehydrogenase kinase/phosphatase</fullName>
        <shortName evidence="11">IDH kinase/phosphatase</shortName>
        <shortName evidence="11">IDHK/P</shortName>
        <ecNumber evidence="11">2.7.11.5</ecNumber>
        <ecNumber evidence="11">3.1.3.-</ecNumber>
    </recommendedName>
</protein>